<evidence type="ECO:0000313" key="3">
    <source>
        <dbReference type="Proteomes" id="UP000228996"/>
    </source>
</evidence>
<evidence type="ECO:0000313" key="2">
    <source>
        <dbReference type="EMBL" id="PIU03615.1"/>
    </source>
</evidence>
<dbReference type="Proteomes" id="UP000228996">
    <property type="component" value="Unassembled WGS sequence"/>
</dbReference>
<proteinExistence type="predicted"/>
<protein>
    <recommendedName>
        <fullName evidence="4">DUF5667 domain-containing protein</fullName>
    </recommendedName>
</protein>
<dbReference type="EMBL" id="PEYO01000013">
    <property type="protein sequence ID" value="PIU03615.1"/>
    <property type="molecule type" value="Genomic_DNA"/>
</dbReference>
<name>A0A2M6XD59_9BACT</name>
<organism evidence="2 3">
    <name type="scientific">Candidatus Shapirobacteria bacterium CG08_land_8_20_14_0_20_39_18</name>
    <dbReference type="NCBI Taxonomy" id="1974883"/>
    <lineage>
        <taxon>Bacteria</taxon>
        <taxon>Candidatus Shapironibacteriota</taxon>
    </lineage>
</organism>
<feature type="signal peptide" evidence="1">
    <location>
        <begin position="1"/>
        <end position="23"/>
    </location>
</feature>
<keyword evidence="1" id="KW-0732">Signal</keyword>
<gene>
    <name evidence="2" type="ORF">COT44_02360</name>
</gene>
<sequence>MKRFLFIIPLALLLFHSFTLIKAQDFTYARAYQDYLYNFGQYRSAYLNYQSAKSEYQTYNTLTAQTKAIDQTKTMLTARTDTLRTFLTAARMKLNEDQSVTDYQKNLLYPQIDGEIASLQQNKSDISPVSTIDDLMNVSQKFEKNYPTAVYLTYQTKGALWSGRISIEINEVKSEITSLENYINQLKESGKDVSTLERWLIEAKGKESLAEEKYNLGQQTVSTMLTQSTPDEMLKILNNSQQIFVDANQYLKETITDLKEIINRVKNV</sequence>
<dbReference type="AlphaFoldDB" id="A0A2M6XD59"/>
<accession>A0A2M6XD59</accession>
<reference evidence="3" key="1">
    <citation type="submission" date="2017-09" db="EMBL/GenBank/DDBJ databases">
        <title>Depth-based differentiation of microbial function through sediment-hosted aquifers and enrichment of novel symbionts in the deep terrestrial subsurface.</title>
        <authorList>
            <person name="Probst A.J."/>
            <person name="Ladd B."/>
            <person name="Jarett J.K."/>
            <person name="Geller-Mcgrath D.E."/>
            <person name="Sieber C.M.K."/>
            <person name="Emerson J.B."/>
            <person name="Anantharaman K."/>
            <person name="Thomas B.C."/>
            <person name="Malmstrom R."/>
            <person name="Stieglmeier M."/>
            <person name="Klingl A."/>
            <person name="Woyke T."/>
            <person name="Ryan C.M."/>
            <person name="Banfield J.F."/>
        </authorList>
    </citation>
    <scope>NUCLEOTIDE SEQUENCE [LARGE SCALE GENOMIC DNA]</scope>
</reference>
<evidence type="ECO:0000256" key="1">
    <source>
        <dbReference type="SAM" id="SignalP"/>
    </source>
</evidence>
<feature type="chain" id="PRO_5014811723" description="DUF5667 domain-containing protein" evidence="1">
    <location>
        <begin position="24"/>
        <end position="268"/>
    </location>
</feature>
<evidence type="ECO:0008006" key="4">
    <source>
        <dbReference type="Google" id="ProtNLM"/>
    </source>
</evidence>
<comment type="caution">
    <text evidence="2">The sequence shown here is derived from an EMBL/GenBank/DDBJ whole genome shotgun (WGS) entry which is preliminary data.</text>
</comment>